<comment type="caution">
    <text evidence="3">The sequence shown here is derived from an EMBL/GenBank/DDBJ whole genome shotgun (WGS) entry which is preliminary data.</text>
</comment>
<reference evidence="3" key="1">
    <citation type="journal article" date="2023" name="Insect Mol. Biol.">
        <title>Genome sequencing provides insights into the evolution of gene families encoding plant cell wall-degrading enzymes in longhorned beetles.</title>
        <authorList>
            <person name="Shin N.R."/>
            <person name="Okamura Y."/>
            <person name="Kirsch R."/>
            <person name="Pauchet Y."/>
        </authorList>
    </citation>
    <scope>NUCLEOTIDE SEQUENCE</scope>
    <source>
        <strain evidence="3">AMC_N1</strain>
    </source>
</reference>
<sequence length="597" mass="64895">MANIRLLLLVILSLVGASLQDVDDNEIEDEEINPFAEAASSILKEQNVQNIGAMVNNFMQGDGAAKLGDMLSKYGGRERRATLAGALVSHDSAGDLLDGMGTLLGALQGSKGAGGAGGGDTADALLKGLGSLIGGLGDKGDKKSEGGKGINPALLLQGLGSLMGGLGEQGDKKSEGGNSIIPSLLLQGLSSLIGGLGDQGDKKSEDGKGINPALIGSVLKLLAQNQAKPEPGKDQKRLRVKVGSRDSGESYDVSDLLSLAASYLVQDQGEGQGQAGSLLNYLPMILKTVKAFTGPEAEKRAEEHAEHSSMLPPFLEKIHIAFDSFIHSEMGKYLINVVGAEKAFKVFEDENGRFNYSKFSESMENLSFRRHWIRSVTDRLVGLLQYASDPKMQKMYLFNVQFLVNSFLKAQGFPKGKLFDPTHPTESLSAVVDYAMNKYFDVPVTSKEYLKPVVDYAQDINSMAQKGASFAEEGVSKELSNKLADTINLEIIEPIARVNRAYRFAKSTPECERYVLCIVNEKNPNEVDSLPRLKRLLYKGSSLVAAWFLSDETGMSFWPLYRDMVDNKDCKALYNDKCHDFHVEEIKVTTEYVHNEL</sequence>
<feature type="signal peptide" evidence="2">
    <location>
        <begin position="1"/>
        <end position="17"/>
    </location>
</feature>
<organism evidence="3 4">
    <name type="scientific">Aromia moschata</name>
    <dbReference type="NCBI Taxonomy" id="1265417"/>
    <lineage>
        <taxon>Eukaryota</taxon>
        <taxon>Metazoa</taxon>
        <taxon>Ecdysozoa</taxon>
        <taxon>Arthropoda</taxon>
        <taxon>Hexapoda</taxon>
        <taxon>Insecta</taxon>
        <taxon>Pterygota</taxon>
        <taxon>Neoptera</taxon>
        <taxon>Endopterygota</taxon>
        <taxon>Coleoptera</taxon>
        <taxon>Polyphaga</taxon>
        <taxon>Cucujiformia</taxon>
        <taxon>Chrysomeloidea</taxon>
        <taxon>Cerambycidae</taxon>
        <taxon>Cerambycinae</taxon>
        <taxon>Callichromatini</taxon>
        <taxon>Aromia</taxon>
    </lineage>
</organism>
<evidence type="ECO:0000313" key="4">
    <source>
        <dbReference type="Proteomes" id="UP001162162"/>
    </source>
</evidence>
<dbReference type="AlphaFoldDB" id="A0AAV8Z9R6"/>
<proteinExistence type="predicted"/>
<dbReference type="EMBL" id="JAPWTK010000010">
    <property type="protein sequence ID" value="KAJ8960056.1"/>
    <property type="molecule type" value="Genomic_DNA"/>
</dbReference>
<evidence type="ECO:0000256" key="1">
    <source>
        <dbReference type="SAM" id="MobiDB-lite"/>
    </source>
</evidence>
<name>A0AAV8Z9R6_9CUCU</name>
<feature type="region of interest" description="Disordered" evidence="1">
    <location>
        <begin position="225"/>
        <end position="250"/>
    </location>
</feature>
<gene>
    <name evidence="3" type="ORF">NQ318_009497</name>
</gene>
<evidence type="ECO:0000313" key="3">
    <source>
        <dbReference type="EMBL" id="KAJ8960056.1"/>
    </source>
</evidence>
<feature type="compositionally biased region" description="Basic and acidic residues" evidence="1">
    <location>
        <begin position="230"/>
        <end position="248"/>
    </location>
</feature>
<dbReference type="Proteomes" id="UP001162162">
    <property type="component" value="Unassembled WGS sequence"/>
</dbReference>
<keyword evidence="4" id="KW-1185">Reference proteome</keyword>
<feature type="chain" id="PRO_5043731722" evidence="2">
    <location>
        <begin position="18"/>
        <end position="597"/>
    </location>
</feature>
<evidence type="ECO:0000256" key="2">
    <source>
        <dbReference type="SAM" id="SignalP"/>
    </source>
</evidence>
<keyword evidence="2" id="KW-0732">Signal</keyword>
<protein>
    <submittedName>
        <fullName evidence="3">Uncharacterized protein</fullName>
    </submittedName>
</protein>
<accession>A0AAV8Z9R6</accession>